<organism evidence="2">
    <name type="scientific">Rhizophora mucronata</name>
    <name type="common">Asiatic mangrove</name>
    <dbReference type="NCBI Taxonomy" id="61149"/>
    <lineage>
        <taxon>Eukaryota</taxon>
        <taxon>Viridiplantae</taxon>
        <taxon>Streptophyta</taxon>
        <taxon>Embryophyta</taxon>
        <taxon>Tracheophyta</taxon>
        <taxon>Spermatophyta</taxon>
        <taxon>Magnoliopsida</taxon>
        <taxon>eudicotyledons</taxon>
        <taxon>Gunneridae</taxon>
        <taxon>Pentapetalae</taxon>
        <taxon>rosids</taxon>
        <taxon>fabids</taxon>
        <taxon>Malpighiales</taxon>
        <taxon>Rhizophoraceae</taxon>
        <taxon>Rhizophora</taxon>
    </lineage>
</organism>
<name>A0A2P2KLE8_RHIMU</name>
<keyword evidence="1" id="KW-0812">Transmembrane</keyword>
<keyword evidence="1" id="KW-1133">Transmembrane helix</keyword>
<evidence type="ECO:0000256" key="1">
    <source>
        <dbReference type="SAM" id="Phobius"/>
    </source>
</evidence>
<dbReference type="EMBL" id="GGEC01026058">
    <property type="protein sequence ID" value="MBX06542.1"/>
    <property type="molecule type" value="Transcribed_RNA"/>
</dbReference>
<accession>A0A2P2KLE8</accession>
<keyword evidence="1" id="KW-0472">Membrane</keyword>
<proteinExistence type="predicted"/>
<sequence length="49" mass="5736">MQPFDGKAIKKPFFFISFLSSFSPWLCFLENKKRQEMGQCQSKIRTATS</sequence>
<evidence type="ECO:0000313" key="2">
    <source>
        <dbReference type="EMBL" id="MBX06542.1"/>
    </source>
</evidence>
<dbReference type="AlphaFoldDB" id="A0A2P2KLE8"/>
<reference evidence="2" key="1">
    <citation type="submission" date="2018-02" db="EMBL/GenBank/DDBJ databases">
        <title>Rhizophora mucronata_Transcriptome.</title>
        <authorList>
            <person name="Meera S.P."/>
            <person name="Sreeshan A."/>
            <person name="Augustine A."/>
        </authorList>
    </citation>
    <scope>NUCLEOTIDE SEQUENCE</scope>
    <source>
        <tissue evidence="2">Leaf</tissue>
    </source>
</reference>
<protein>
    <submittedName>
        <fullName evidence="2">Uncharacterized protein</fullName>
    </submittedName>
</protein>
<feature type="transmembrane region" description="Helical" evidence="1">
    <location>
        <begin position="12"/>
        <end position="29"/>
    </location>
</feature>